<comment type="subcellular location">
    <subcellularLocation>
        <location evidence="1">Mitochondrion inner membrane</location>
    </subcellularLocation>
</comment>
<keyword evidence="6" id="KW-1133">Transmembrane helix</keyword>
<gene>
    <name evidence="8" type="ORF">LTR78_000606</name>
</gene>
<keyword evidence="2" id="KW-0999">Mitochondrion inner membrane</keyword>
<dbReference type="CDD" id="cd06530">
    <property type="entry name" value="S26_SPase_I"/>
    <property type="match status" value="1"/>
</dbReference>
<dbReference type="AlphaFoldDB" id="A0AAE0WY94"/>
<dbReference type="GO" id="GO:0042720">
    <property type="term" value="C:mitochondrial inner membrane peptidase complex"/>
    <property type="evidence" value="ECO:0007669"/>
    <property type="project" value="TreeGrafter"/>
</dbReference>
<sequence>MSGDFVLRGTPDVDGTMMQVPTGHCWVVGDNLTYSRDSRIWGPLPLALVTGKVIGLWTWGSWMYRWKRLNHGLQDAVLDEDDDEVD</sequence>
<reference evidence="8" key="1">
    <citation type="submission" date="2023-07" db="EMBL/GenBank/DDBJ databases">
        <title>Black Yeasts Isolated from many extreme environments.</title>
        <authorList>
            <person name="Coleine C."/>
            <person name="Stajich J.E."/>
            <person name="Selbmann L."/>
        </authorList>
    </citation>
    <scope>NUCLEOTIDE SEQUENCE</scope>
    <source>
        <strain evidence="8">CCFEE 5485</strain>
    </source>
</reference>
<organism evidence="8 9">
    <name type="scientific">Recurvomyces mirabilis</name>
    <dbReference type="NCBI Taxonomy" id="574656"/>
    <lineage>
        <taxon>Eukaryota</taxon>
        <taxon>Fungi</taxon>
        <taxon>Dikarya</taxon>
        <taxon>Ascomycota</taxon>
        <taxon>Pezizomycotina</taxon>
        <taxon>Dothideomycetes</taxon>
        <taxon>Dothideomycetidae</taxon>
        <taxon>Mycosphaerellales</taxon>
        <taxon>Teratosphaeriaceae</taxon>
        <taxon>Recurvomyces</taxon>
    </lineage>
</organism>
<dbReference type="EMBL" id="JAUTXT010000001">
    <property type="protein sequence ID" value="KAK3680228.1"/>
    <property type="molecule type" value="Genomic_DNA"/>
</dbReference>
<dbReference type="PANTHER" id="PTHR12383:SF16">
    <property type="entry name" value="MITOCHONDRIAL INNER MEMBRANE PROTEASE SUBUNIT 1"/>
    <property type="match status" value="1"/>
</dbReference>
<dbReference type="Pfam" id="PF10502">
    <property type="entry name" value="Peptidase_S26"/>
    <property type="match status" value="1"/>
</dbReference>
<proteinExistence type="predicted"/>
<dbReference type="Gene3D" id="2.10.109.10">
    <property type="entry name" value="Umud Fragment, subunit A"/>
    <property type="match status" value="1"/>
</dbReference>
<evidence type="ECO:0000256" key="1">
    <source>
        <dbReference type="ARBA" id="ARBA00004273"/>
    </source>
</evidence>
<evidence type="ECO:0000256" key="6">
    <source>
        <dbReference type="SAM" id="Phobius"/>
    </source>
</evidence>
<keyword evidence="9" id="KW-1185">Reference proteome</keyword>
<dbReference type="InterPro" id="IPR036286">
    <property type="entry name" value="LexA/Signal_pep-like_sf"/>
</dbReference>
<comment type="caution">
    <text evidence="8">The sequence shown here is derived from an EMBL/GenBank/DDBJ whole genome shotgun (WGS) entry which is preliminary data.</text>
</comment>
<dbReference type="PANTHER" id="PTHR12383">
    <property type="entry name" value="PROTEASE FAMILY S26 MITOCHONDRIAL INNER MEMBRANE PROTEASE-RELATED"/>
    <property type="match status" value="1"/>
</dbReference>
<dbReference type="Proteomes" id="UP001274830">
    <property type="component" value="Unassembled WGS sequence"/>
</dbReference>
<protein>
    <recommendedName>
        <fullName evidence="7">Peptidase S26 domain-containing protein</fullName>
    </recommendedName>
</protein>
<evidence type="ECO:0000256" key="4">
    <source>
        <dbReference type="ARBA" id="ARBA00023128"/>
    </source>
</evidence>
<evidence type="ECO:0000313" key="8">
    <source>
        <dbReference type="EMBL" id="KAK3680228.1"/>
    </source>
</evidence>
<evidence type="ECO:0000256" key="2">
    <source>
        <dbReference type="ARBA" id="ARBA00022792"/>
    </source>
</evidence>
<evidence type="ECO:0000313" key="9">
    <source>
        <dbReference type="Proteomes" id="UP001274830"/>
    </source>
</evidence>
<dbReference type="GO" id="GO:0006627">
    <property type="term" value="P:protein processing involved in protein targeting to mitochondrion"/>
    <property type="evidence" value="ECO:0007669"/>
    <property type="project" value="TreeGrafter"/>
</dbReference>
<keyword evidence="4" id="KW-0496">Mitochondrion</keyword>
<evidence type="ECO:0000259" key="7">
    <source>
        <dbReference type="Pfam" id="PF10502"/>
    </source>
</evidence>
<accession>A0AAE0WY94</accession>
<keyword evidence="5 6" id="KW-0472">Membrane</keyword>
<dbReference type="GO" id="GO:0004252">
    <property type="term" value="F:serine-type endopeptidase activity"/>
    <property type="evidence" value="ECO:0007669"/>
    <property type="project" value="InterPro"/>
</dbReference>
<name>A0AAE0WY94_9PEZI</name>
<feature type="transmembrane region" description="Helical" evidence="6">
    <location>
        <begin position="40"/>
        <end position="59"/>
    </location>
</feature>
<dbReference type="SUPFAM" id="SSF51306">
    <property type="entry name" value="LexA/Signal peptidase"/>
    <property type="match status" value="1"/>
</dbReference>
<evidence type="ECO:0000256" key="5">
    <source>
        <dbReference type="ARBA" id="ARBA00023136"/>
    </source>
</evidence>
<feature type="domain" description="Peptidase S26" evidence="7">
    <location>
        <begin position="18"/>
        <end position="55"/>
    </location>
</feature>
<keyword evidence="3" id="KW-0378">Hydrolase</keyword>
<dbReference type="InterPro" id="IPR052064">
    <property type="entry name" value="Mito_IMP1_subunit"/>
</dbReference>
<evidence type="ECO:0000256" key="3">
    <source>
        <dbReference type="ARBA" id="ARBA00022801"/>
    </source>
</evidence>
<keyword evidence="6" id="KW-0812">Transmembrane</keyword>
<dbReference type="InterPro" id="IPR019533">
    <property type="entry name" value="Peptidase_S26"/>
</dbReference>
<dbReference type="GO" id="GO:0006465">
    <property type="term" value="P:signal peptide processing"/>
    <property type="evidence" value="ECO:0007669"/>
    <property type="project" value="InterPro"/>
</dbReference>